<dbReference type="InterPro" id="IPR042099">
    <property type="entry name" value="ANL_N_sf"/>
</dbReference>
<dbReference type="SMR" id="A0A0A1WPD2"/>
<dbReference type="PANTHER" id="PTHR43272:SF32">
    <property type="entry name" value="AMP-DEPENDENT SYNTHETASE_LIGASE DOMAIN-CONTAINING PROTEIN"/>
    <property type="match status" value="1"/>
</dbReference>
<reference evidence="6" key="2">
    <citation type="journal article" date="2015" name="Gigascience">
        <title>Reconstructing a comprehensive transcriptome assembly of a white-pupal translocated strain of the pest fruit fly Bactrocera cucurbitae.</title>
        <authorList>
            <person name="Sim S.B."/>
            <person name="Calla B."/>
            <person name="Hall B."/>
            <person name="DeRego T."/>
            <person name="Geib S.M."/>
        </authorList>
    </citation>
    <scope>NUCLEOTIDE SEQUENCE</scope>
</reference>
<keyword evidence="3" id="KW-0443">Lipid metabolism</keyword>
<evidence type="ECO:0000313" key="6">
    <source>
        <dbReference type="EMBL" id="JAD00278.1"/>
    </source>
</evidence>
<evidence type="ECO:0000256" key="4">
    <source>
        <dbReference type="ARBA" id="ARBA00026121"/>
    </source>
</evidence>
<protein>
    <recommendedName>
        <fullName evidence="4">long-chain-fatty-acid--CoA ligase</fullName>
        <ecNumber evidence="4">6.2.1.3</ecNumber>
    </recommendedName>
</protein>
<dbReference type="EC" id="6.2.1.3" evidence="4"/>
<keyword evidence="1 6" id="KW-0436">Ligase</keyword>
<dbReference type="OrthoDB" id="3633556at2759"/>
<proteinExistence type="predicted"/>
<dbReference type="PANTHER" id="PTHR43272">
    <property type="entry name" value="LONG-CHAIN-FATTY-ACID--COA LIGASE"/>
    <property type="match status" value="1"/>
</dbReference>
<dbReference type="InterPro" id="IPR000873">
    <property type="entry name" value="AMP-dep_synth/lig_dom"/>
</dbReference>
<sequence>MGDAETLKSFSGINLKVATSYTSTSLTEPVKLRIDTTDSASIAPQTIPQFFHEVCQKYAKLPALVYANESNESLQAGRMVTYAEYAQNVEQVALALMHVGLRPRTTVGILAFNCPEWFYTELGALRAGGIVTGIYLTSSPEAVRHALATAEATVCVVDDAKQMAKVREVKASLPQLRAVIQLFGPFEEFVGRDEGYYRWSDLMALTFDAQLKAELIEREREIVANECALLVFTSGTVGLPKAVMLSHDNIIGNVKSSPFHKDFVEGAEVTVSFLPLSHVVAQMVDIMLSANDGGCVYFADKDALRGSLVKTLTVARPTRFFAVPRVFEKMKERLQQVEAESSWLTQKMMKYARWATLQSYLEQAGRHKPEGSFKYWLASFLTHQIKAALGMDRCKHVTVGGAPVPIELKKFFTSIDLPIIEGYGLSETTGCSTVSLESRQLCGSGKPYPGIEVKIAKTDMEDQGEICFRGRYVFMGYLNAPQETKNAIDEDGWFHTGDLGYLNESGEVVLSGRLKELVVTAGGENIPPVHVENLVKKELPCVSNAILVGDKRKYLTILLTIKTDMDVNSGMPLDTLQPAAIEWLKSLGFDYTRLSEVLRIPENLQDFNATTVEVHPDPKVVAAINKGIERANEKSLSRAQKVQKFALLPHDLSIPTGELGPTLKSRRNIILQKYAKVIDRLYE</sequence>
<gene>
    <name evidence="6" type="primary">CG4500_1</name>
    <name evidence="6" type="ORF">g.2219</name>
</gene>
<dbReference type="Pfam" id="PF23562">
    <property type="entry name" value="AMP-binding_C_3"/>
    <property type="match status" value="1"/>
</dbReference>
<dbReference type="AlphaFoldDB" id="A0A0A1WPD2"/>
<dbReference type="Gene3D" id="3.40.50.12780">
    <property type="entry name" value="N-terminal domain of ligase-like"/>
    <property type="match status" value="1"/>
</dbReference>
<accession>A0A0A1WPD2</accession>
<evidence type="ECO:0000256" key="3">
    <source>
        <dbReference type="ARBA" id="ARBA00023098"/>
    </source>
</evidence>
<dbReference type="SUPFAM" id="SSF56801">
    <property type="entry name" value="Acetyl-CoA synthetase-like"/>
    <property type="match status" value="1"/>
</dbReference>
<dbReference type="Pfam" id="PF00501">
    <property type="entry name" value="AMP-binding"/>
    <property type="match status" value="1"/>
</dbReference>
<organism evidence="6">
    <name type="scientific">Zeugodacus cucurbitae</name>
    <name type="common">Melon fruit fly</name>
    <name type="synonym">Bactrocera cucurbitae</name>
    <dbReference type="NCBI Taxonomy" id="28588"/>
    <lineage>
        <taxon>Eukaryota</taxon>
        <taxon>Metazoa</taxon>
        <taxon>Ecdysozoa</taxon>
        <taxon>Arthropoda</taxon>
        <taxon>Hexapoda</taxon>
        <taxon>Insecta</taxon>
        <taxon>Pterygota</taxon>
        <taxon>Neoptera</taxon>
        <taxon>Endopterygota</taxon>
        <taxon>Diptera</taxon>
        <taxon>Brachycera</taxon>
        <taxon>Muscomorpha</taxon>
        <taxon>Tephritoidea</taxon>
        <taxon>Tephritidae</taxon>
        <taxon>Zeugodacus</taxon>
        <taxon>Zeugodacus</taxon>
    </lineage>
</organism>
<dbReference type="GeneID" id="105211443"/>
<evidence type="ECO:0000259" key="5">
    <source>
        <dbReference type="Pfam" id="PF00501"/>
    </source>
</evidence>
<evidence type="ECO:0000256" key="2">
    <source>
        <dbReference type="ARBA" id="ARBA00022832"/>
    </source>
</evidence>
<feature type="domain" description="AMP-dependent synthetase/ligase" evidence="5">
    <location>
        <begin position="51"/>
        <end position="478"/>
    </location>
</feature>
<name>A0A0A1WPD2_ZEUCU</name>
<keyword evidence="2" id="KW-0276">Fatty acid metabolism</keyword>
<evidence type="ECO:0000256" key="1">
    <source>
        <dbReference type="ARBA" id="ARBA00022598"/>
    </source>
</evidence>
<dbReference type="EMBL" id="GBXI01014014">
    <property type="protein sequence ID" value="JAD00278.1"/>
    <property type="molecule type" value="Transcribed_RNA"/>
</dbReference>
<dbReference type="GO" id="GO:0016020">
    <property type="term" value="C:membrane"/>
    <property type="evidence" value="ECO:0007669"/>
    <property type="project" value="TreeGrafter"/>
</dbReference>
<dbReference type="GO" id="GO:0004467">
    <property type="term" value="F:long-chain fatty acid-CoA ligase activity"/>
    <property type="evidence" value="ECO:0007669"/>
    <property type="project" value="UniProtKB-EC"/>
</dbReference>
<dbReference type="GO" id="GO:0005783">
    <property type="term" value="C:endoplasmic reticulum"/>
    <property type="evidence" value="ECO:0007669"/>
    <property type="project" value="TreeGrafter"/>
</dbReference>
<reference evidence="6" key="1">
    <citation type="submission" date="2014-11" db="EMBL/GenBank/DDBJ databases">
        <authorList>
            <person name="Geib S."/>
        </authorList>
    </citation>
    <scope>NUCLEOTIDE SEQUENCE</scope>
</reference>